<comment type="caution">
    <text evidence="3">The sequence shown here is derived from an EMBL/GenBank/DDBJ whole genome shotgun (WGS) entry which is preliminary data.</text>
</comment>
<sequence length="319" mass="33958">MNQRRFRGVYPILYAFFDREGRLDHAAMRAQVEHCIAQGAHGIAVLGLVTEVHRMGTAERQEVVELVGAAIAGRVPYAVTIAEQDPAAQIAFAKMAAGNGADWVILQPPPGKGHSEADLQRHFGAIADGLSMPVAIQNNPVNLDSYLSPEGLTELVRRHANVTLLKAEGASVDIARVLEALSGEVDAFGGHGGLEFIALIRSGGAGLIPAPDCLAIQVALYEALASGDAAALRLAEELHKEILPLVVFMTRSVPNIITYGKRVMAKRLGLGEVFDRARAAAPTSFGLAEMERVFADVLRAEAELLPALNAALRRLARAG</sequence>
<gene>
    <name evidence="3" type="ORF">DWE98_27780</name>
</gene>
<comment type="similarity">
    <text evidence="1">Belongs to the DapA family.</text>
</comment>
<proteinExistence type="inferred from homology"/>
<accession>A0A370KXW1</accession>
<dbReference type="PANTHER" id="PTHR12128:SF66">
    <property type="entry name" value="4-HYDROXY-2-OXOGLUTARATE ALDOLASE, MITOCHONDRIAL"/>
    <property type="match status" value="1"/>
</dbReference>
<dbReference type="InterPro" id="IPR002220">
    <property type="entry name" value="DapA-like"/>
</dbReference>
<dbReference type="EMBL" id="QQTP01000027">
    <property type="protein sequence ID" value="RDJ19817.1"/>
    <property type="molecule type" value="Genomic_DNA"/>
</dbReference>
<dbReference type="PANTHER" id="PTHR12128">
    <property type="entry name" value="DIHYDRODIPICOLINATE SYNTHASE"/>
    <property type="match status" value="1"/>
</dbReference>
<dbReference type="SMART" id="SM01130">
    <property type="entry name" value="DHDPS"/>
    <property type="match status" value="1"/>
</dbReference>
<name>A0A370KXW1_9HYPH</name>
<dbReference type="SUPFAM" id="SSF51569">
    <property type="entry name" value="Aldolase"/>
    <property type="match status" value="1"/>
</dbReference>
<dbReference type="Pfam" id="PF00701">
    <property type="entry name" value="DHDPS"/>
    <property type="match status" value="1"/>
</dbReference>
<dbReference type="InterPro" id="IPR013785">
    <property type="entry name" value="Aldolase_TIM"/>
</dbReference>
<dbReference type="Proteomes" id="UP000255207">
    <property type="component" value="Unassembled WGS sequence"/>
</dbReference>
<dbReference type="AlphaFoldDB" id="A0A370KXW1"/>
<protein>
    <submittedName>
        <fullName evidence="3">Dihydrodipicolinate synthase family protein</fullName>
    </submittedName>
</protein>
<dbReference type="Gene3D" id="3.20.20.70">
    <property type="entry name" value="Aldolase class I"/>
    <property type="match status" value="1"/>
</dbReference>
<dbReference type="RefSeq" id="WP_114832620.1">
    <property type="nucleotide sequence ID" value="NZ_QQTO01000009.1"/>
</dbReference>
<evidence type="ECO:0000313" key="4">
    <source>
        <dbReference type="Proteomes" id="UP000255207"/>
    </source>
</evidence>
<organism evidence="3 4">
    <name type="scientific">Bosea caraganae</name>
    <dbReference type="NCBI Taxonomy" id="2763117"/>
    <lineage>
        <taxon>Bacteria</taxon>
        <taxon>Pseudomonadati</taxon>
        <taxon>Pseudomonadota</taxon>
        <taxon>Alphaproteobacteria</taxon>
        <taxon>Hyphomicrobiales</taxon>
        <taxon>Boseaceae</taxon>
        <taxon>Bosea</taxon>
    </lineage>
</organism>
<evidence type="ECO:0000256" key="1">
    <source>
        <dbReference type="ARBA" id="ARBA00007592"/>
    </source>
</evidence>
<keyword evidence="2" id="KW-0456">Lyase</keyword>
<evidence type="ECO:0000313" key="3">
    <source>
        <dbReference type="EMBL" id="RDJ19817.1"/>
    </source>
</evidence>
<evidence type="ECO:0000256" key="2">
    <source>
        <dbReference type="ARBA" id="ARBA00023239"/>
    </source>
</evidence>
<dbReference type="OrthoDB" id="199953at2"/>
<dbReference type="GO" id="GO:0008840">
    <property type="term" value="F:4-hydroxy-tetrahydrodipicolinate synthase activity"/>
    <property type="evidence" value="ECO:0007669"/>
    <property type="project" value="TreeGrafter"/>
</dbReference>
<dbReference type="CDD" id="cd00408">
    <property type="entry name" value="DHDPS-like"/>
    <property type="match status" value="1"/>
</dbReference>
<keyword evidence="4" id="KW-1185">Reference proteome</keyword>
<reference evidence="4" key="1">
    <citation type="submission" date="2018-07" db="EMBL/GenBank/DDBJ databases">
        <authorList>
            <person name="Safronova V.I."/>
            <person name="Chirak E.R."/>
            <person name="Sazanova A.L."/>
        </authorList>
    </citation>
    <scope>NUCLEOTIDE SEQUENCE [LARGE SCALE GENOMIC DNA]</scope>
    <source>
        <strain evidence="4">RCAM04685</strain>
    </source>
</reference>